<name>A0A6S7K5R3_PARCT</name>
<dbReference type="EMBL" id="CACRXK020024458">
    <property type="protein sequence ID" value="CAB4038671.1"/>
    <property type="molecule type" value="Genomic_DNA"/>
</dbReference>
<gene>
    <name evidence="2" type="ORF">PACLA_8A011010</name>
</gene>
<sequence length="99" mass="11133">MQTAKGYDRIGVVKQVAKEPRSYIVEANGKAYRRNRRHLLAVPEPYYHIKEEPDEPDGSTPFESSPQPVSNHPTVNTVPNENYEVPQQAVSIPTPILPP</sequence>
<evidence type="ECO:0000256" key="1">
    <source>
        <dbReference type="SAM" id="MobiDB-lite"/>
    </source>
</evidence>
<dbReference type="AlphaFoldDB" id="A0A6S7K5R3"/>
<feature type="compositionally biased region" description="Polar residues" evidence="1">
    <location>
        <begin position="61"/>
        <end position="79"/>
    </location>
</feature>
<keyword evidence="3" id="KW-1185">Reference proteome</keyword>
<protein>
    <submittedName>
        <fullName evidence="2">Uncharacterized protein</fullName>
    </submittedName>
</protein>
<reference evidence="2" key="1">
    <citation type="submission" date="2020-04" db="EMBL/GenBank/DDBJ databases">
        <authorList>
            <person name="Alioto T."/>
            <person name="Alioto T."/>
            <person name="Gomez Garrido J."/>
        </authorList>
    </citation>
    <scope>NUCLEOTIDE SEQUENCE</scope>
    <source>
        <strain evidence="2">A484AB</strain>
    </source>
</reference>
<dbReference type="OrthoDB" id="6782258at2759"/>
<evidence type="ECO:0000313" key="3">
    <source>
        <dbReference type="Proteomes" id="UP001152795"/>
    </source>
</evidence>
<dbReference type="Proteomes" id="UP001152795">
    <property type="component" value="Unassembled WGS sequence"/>
</dbReference>
<feature type="region of interest" description="Disordered" evidence="1">
    <location>
        <begin position="48"/>
        <end position="79"/>
    </location>
</feature>
<evidence type="ECO:0000313" key="2">
    <source>
        <dbReference type="EMBL" id="CAB4038671.1"/>
    </source>
</evidence>
<comment type="caution">
    <text evidence="2">The sequence shown here is derived from an EMBL/GenBank/DDBJ whole genome shotgun (WGS) entry which is preliminary data.</text>
</comment>
<organism evidence="2 3">
    <name type="scientific">Paramuricea clavata</name>
    <name type="common">Red gorgonian</name>
    <name type="synonym">Violescent sea-whip</name>
    <dbReference type="NCBI Taxonomy" id="317549"/>
    <lineage>
        <taxon>Eukaryota</taxon>
        <taxon>Metazoa</taxon>
        <taxon>Cnidaria</taxon>
        <taxon>Anthozoa</taxon>
        <taxon>Octocorallia</taxon>
        <taxon>Malacalcyonacea</taxon>
        <taxon>Plexauridae</taxon>
        <taxon>Paramuricea</taxon>
    </lineage>
</organism>
<feature type="non-terminal residue" evidence="2">
    <location>
        <position position="99"/>
    </location>
</feature>
<accession>A0A6S7K5R3</accession>
<proteinExistence type="predicted"/>